<dbReference type="EMBL" id="SJTG01000001">
    <property type="protein sequence ID" value="TCI13522.1"/>
    <property type="molecule type" value="Genomic_DNA"/>
</dbReference>
<dbReference type="RefSeq" id="WP_131149694.1">
    <property type="nucleotide sequence ID" value="NZ_SJTG01000001.1"/>
</dbReference>
<evidence type="ECO:0000313" key="7">
    <source>
        <dbReference type="Proteomes" id="UP000291822"/>
    </source>
</evidence>
<keyword evidence="3" id="KW-0238">DNA-binding</keyword>
<dbReference type="GO" id="GO:0006351">
    <property type="term" value="P:DNA-templated transcription"/>
    <property type="evidence" value="ECO:0007669"/>
    <property type="project" value="TreeGrafter"/>
</dbReference>
<dbReference type="InterPro" id="IPR058163">
    <property type="entry name" value="LysR-type_TF_proteobact-type"/>
</dbReference>
<dbReference type="PRINTS" id="PR00039">
    <property type="entry name" value="HTHLYSR"/>
</dbReference>
<dbReference type="PROSITE" id="PS50931">
    <property type="entry name" value="HTH_LYSR"/>
    <property type="match status" value="1"/>
</dbReference>
<dbReference type="PANTHER" id="PTHR30537:SF74">
    <property type="entry name" value="HTH-TYPE TRANSCRIPTIONAL REGULATOR TRPI"/>
    <property type="match status" value="1"/>
</dbReference>
<dbReference type="Pfam" id="PF03466">
    <property type="entry name" value="LysR_substrate"/>
    <property type="match status" value="1"/>
</dbReference>
<evidence type="ECO:0000256" key="4">
    <source>
        <dbReference type="ARBA" id="ARBA00023163"/>
    </source>
</evidence>
<dbReference type="Gene3D" id="1.10.10.10">
    <property type="entry name" value="Winged helix-like DNA-binding domain superfamily/Winged helix DNA-binding domain"/>
    <property type="match status" value="1"/>
</dbReference>
<comment type="similarity">
    <text evidence="1">Belongs to the LysR transcriptional regulatory family.</text>
</comment>
<evidence type="ECO:0000256" key="3">
    <source>
        <dbReference type="ARBA" id="ARBA00023125"/>
    </source>
</evidence>
<dbReference type="InterPro" id="IPR036388">
    <property type="entry name" value="WH-like_DNA-bd_sf"/>
</dbReference>
<dbReference type="Gene3D" id="3.40.190.10">
    <property type="entry name" value="Periplasmic binding protein-like II"/>
    <property type="match status" value="2"/>
</dbReference>
<evidence type="ECO:0000256" key="2">
    <source>
        <dbReference type="ARBA" id="ARBA00023015"/>
    </source>
</evidence>
<protein>
    <submittedName>
        <fullName evidence="6">LysR family transcriptional regulator</fullName>
    </submittedName>
</protein>
<dbReference type="Pfam" id="PF00126">
    <property type="entry name" value="HTH_1"/>
    <property type="match status" value="1"/>
</dbReference>
<evidence type="ECO:0000259" key="5">
    <source>
        <dbReference type="PROSITE" id="PS50931"/>
    </source>
</evidence>
<comment type="caution">
    <text evidence="6">The sequence shown here is derived from an EMBL/GenBank/DDBJ whole genome shotgun (WGS) entry which is preliminary data.</text>
</comment>
<dbReference type="GO" id="GO:0003700">
    <property type="term" value="F:DNA-binding transcription factor activity"/>
    <property type="evidence" value="ECO:0007669"/>
    <property type="project" value="InterPro"/>
</dbReference>
<dbReference type="FunFam" id="3.40.190.10:FF:000017">
    <property type="entry name" value="Glycine cleavage system transcriptional activator"/>
    <property type="match status" value="1"/>
</dbReference>
<dbReference type="SUPFAM" id="SSF46785">
    <property type="entry name" value="Winged helix' DNA-binding domain"/>
    <property type="match status" value="1"/>
</dbReference>
<dbReference type="Proteomes" id="UP000291822">
    <property type="component" value="Unassembled WGS sequence"/>
</dbReference>
<dbReference type="PANTHER" id="PTHR30537">
    <property type="entry name" value="HTH-TYPE TRANSCRIPTIONAL REGULATOR"/>
    <property type="match status" value="1"/>
</dbReference>
<organism evidence="6 7">
    <name type="scientific">Dyella soli</name>
    <dbReference type="NCBI Taxonomy" id="522319"/>
    <lineage>
        <taxon>Bacteria</taxon>
        <taxon>Pseudomonadati</taxon>
        <taxon>Pseudomonadota</taxon>
        <taxon>Gammaproteobacteria</taxon>
        <taxon>Lysobacterales</taxon>
        <taxon>Rhodanobacteraceae</taxon>
        <taxon>Dyella</taxon>
    </lineage>
</organism>
<evidence type="ECO:0000313" key="6">
    <source>
        <dbReference type="EMBL" id="TCI13522.1"/>
    </source>
</evidence>
<proteinExistence type="inferred from homology"/>
<gene>
    <name evidence="6" type="ORF">EZM97_09725</name>
</gene>
<reference evidence="6 7" key="1">
    <citation type="submission" date="2019-02" db="EMBL/GenBank/DDBJ databases">
        <title>Dyella amyloliquefaciens sp. nov., isolated from forest soil.</title>
        <authorList>
            <person name="Gao Z.-H."/>
            <person name="Qiu L.-H."/>
        </authorList>
    </citation>
    <scope>NUCLEOTIDE SEQUENCE [LARGE SCALE GENOMIC DNA]</scope>
    <source>
        <strain evidence="6 7">KACC 12747</strain>
    </source>
</reference>
<keyword evidence="4" id="KW-0804">Transcription</keyword>
<accession>A0A4R0YVX5</accession>
<dbReference type="SUPFAM" id="SSF53850">
    <property type="entry name" value="Periplasmic binding protein-like II"/>
    <property type="match status" value="1"/>
</dbReference>
<keyword evidence="7" id="KW-1185">Reference proteome</keyword>
<keyword evidence="2" id="KW-0805">Transcription regulation</keyword>
<dbReference type="InterPro" id="IPR005119">
    <property type="entry name" value="LysR_subst-bd"/>
</dbReference>
<dbReference type="InterPro" id="IPR000847">
    <property type="entry name" value="LysR_HTH_N"/>
</dbReference>
<evidence type="ECO:0000256" key="1">
    <source>
        <dbReference type="ARBA" id="ARBA00009437"/>
    </source>
</evidence>
<sequence>MTRELPPLNALRAFEVAARLESLSRAADVLHVTHGAVSRQIRSLEVALGKPLFARQGRGLVLTPAGRELLQLSNETFERLRDGWQTLQRGGSDAPFVLGCPGSLLARWVIPRMDALQDGLPGLKLHMAAQDSPFLAALPGLDAALMLASPPWPSEWRAYPLAKERIGPVVSPRFADLKTLVDGGVNALRHMPVLHTSSRPQAWPDWAQSAGIEPGAIPMGRAFDHLYYLLEAAVAGLGVAIAPAQLVAEDLSSGRLIAPWGFRETGGWWVLAAPARVRDERVTQLAAWLERALTAEDTDVRALREPPR</sequence>
<dbReference type="InterPro" id="IPR036390">
    <property type="entry name" value="WH_DNA-bd_sf"/>
</dbReference>
<dbReference type="GO" id="GO:0043565">
    <property type="term" value="F:sequence-specific DNA binding"/>
    <property type="evidence" value="ECO:0007669"/>
    <property type="project" value="TreeGrafter"/>
</dbReference>
<dbReference type="AlphaFoldDB" id="A0A4R0YVX5"/>
<name>A0A4R0YVX5_9GAMM</name>
<feature type="domain" description="HTH lysR-type" evidence="5">
    <location>
        <begin position="6"/>
        <end position="63"/>
    </location>
</feature>